<dbReference type="EMBL" id="SIHO01000002">
    <property type="protein sequence ID" value="TFU03010.1"/>
    <property type="molecule type" value="Genomic_DNA"/>
</dbReference>
<keyword evidence="1" id="KW-0812">Transmembrane</keyword>
<sequence>MTGWRLAFFAAALFNFAVGLPMVIAPNLVAGGLGMAAADALPVRLLGWMITTFGIGYAMVGIEPRKHRGIALLGIIGKGGVIVLTWWLAWRGLVARDVALLAGGDLFFVGVFIAFLRRTRI</sequence>
<keyword evidence="1" id="KW-0472">Membrane</keyword>
<evidence type="ECO:0000256" key="1">
    <source>
        <dbReference type="SAM" id="Phobius"/>
    </source>
</evidence>
<name>A0A4Y9EMS8_9SPHN</name>
<keyword evidence="3" id="KW-1185">Reference proteome</keyword>
<evidence type="ECO:0000313" key="2">
    <source>
        <dbReference type="EMBL" id="TFU03010.1"/>
    </source>
</evidence>
<keyword evidence="1" id="KW-1133">Transmembrane helix</keyword>
<protein>
    <submittedName>
        <fullName evidence="2">Uncharacterized protein</fullName>
    </submittedName>
</protein>
<comment type="caution">
    <text evidence="2">The sequence shown here is derived from an EMBL/GenBank/DDBJ whole genome shotgun (WGS) entry which is preliminary data.</text>
</comment>
<proteinExistence type="predicted"/>
<dbReference type="RefSeq" id="WP_135245602.1">
    <property type="nucleotide sequence ID" value="NZ_SIHO01000002.1"/>
</dbReference>
<gene>
    <name evidence="2" type="ORF">EUV02_07330</name>
</gene>
<feature type="transmembrane region" description="Helical" evidence="1">
    <location>
        <begin position="69"/>
        <end position="88"/>
    </location>
</feature>
<reference evidence="2 3" key="1">
    <citation type="submission" date="2019-02" db="EMBL/GenBank/DDBJ databases">
        <title>Polymorphobacter sp. isolated from the lake at the Tibet of China.</title>
        <authorList>
            <person name="Li A."/>
        </authorList>
    </citation>
    <scope>NUCLEOTIDE SEQUENCE [LARGE SCALE GENOMIC DNA]</scope>
    <source>
        <strain evidence="2 3">DJ1R-1</strain>
    </source>
</reference>
<accession>A0A4Y9EMS8</accession>
<dbReference type="AlphaFoldDB" id="A0A4Y9EMS8"/>
<feature type="transmembrane region" description="Helical" evidence="1">
    <location>
        <begin position="43"/>
        <end position="62"/>
    </location>
</feature>
<dbReference type="Proteomes" id="UP000297737">
    <property type="component" value="Unassembled WGS sequence"/>
</dbReference>
<organism evidence="2 3">
    <name type="scientific">Glacieibacterium arshaanense</name>
    <dbReference type="NCBI Taxonomy" id="2511025"/>
    <lineage>
        <taxon>Bacteria</taxon>
        <taxon>Pseudomonadati</taxon>
        <taxon>Pseudomonadota</taxon>
        <taxon>Alphaproteobacteria</taxon>
        <taxon>Sphingomonadales</taxon>
        <taxon>Sphingosinicellaceae</taxon>
        <taxon>Glacieibacterium</taxon>
    </lineage>
</organism>
<evidence type="ECO:0000313" key="3">
    <source>
        <dbReference type="Proteomes" id="UP000297737"/>
    </source>
</evidence>
<feature type="transmembrane region" description="Helical" evidence="1">
    <location>
        <begin position="94"/>
        <end position="116"/>
    </location>
</feature>